<reference evidence="2 3" key="1">
    <citation type="journal article" date="2011" name="EMBO J.">
        <title>Structural diversity of bacterial flagellar motors.</title>
        <authorList>
            <person name="Chen S."/>
            <person name="Beeby M."/>
            <person name="Murphy G.E."/>
            <person name="Leadbetter J.R."/>
            <person name="Hendrixson D.R."/>
            <person name="Briegel A."/>
            <person name="Li Z."/>
            <person name="Shi J."/>
            <person name="Tocheva E.I."/>
            <person name="Muller A."/>
            <person name="Dobro M.J."/>
            <person name="Jensen G.J."/>
        </authorList>
    </citation>
    <scope>NUCLEOTIDE SEQUENCE [LARGE SCALE GENOMIC DNA]</scope>
    <source>
        <strain evidence="2 3">DSM 6540</strain>
    </source>
</reference>
<keyword evidence="1" id="KW-0472">Membrane</keyword>
<organism evidence="2 3">
    <name type="scientific">Acetonema longum DSM 6540</name>
    <dbReference type="NCBI Taxonomy" id="1009370"/>
    <lineage>
        <taxon>Bacteria</taxon>
        <taxon>Bacillati</taxon>
        <taxon>Bacillota</taxon>
        <taxon>Negativicutes</taxon>
        <taxon>Acetonemataceae</taxon>
        <taxon>Acetonema</taxon>
    </lineage>
</organism>
<evidence type="ECO:0000313" key="3">
    <source>
        <dbReference type="Proteomes" id="UP000003240"/>
    </source>
</evidence>
<accession>F7NM79</accession>
<keyword evidence="1" id="KW-0812">Transmembrane</keyword>
<dbReference type="Proteomes" id="UP000003240">
    <property type="component" value="Unassembled WGS sequence"/>
</dbReference>
<evidence type="ECO:0000256" key="1">
    <source>
        <dbReference type="SAM" id="Phobius"/>
    </source>
</evidence>
<comment type="caution">
    <text evidence="2">The sequence shown here is derived from an EMBL/GenBank/DDBJ whole genome shotgun (WGS) entry which is preliminary data.</text>
</comment>
<dbReference type="EMBL" id="AFGF01000162">
    <property type="protein sequence ID" value="EGO62880.1"/>
    <property type="molecule type" value="Genomic_DNA"/>
</dbReference>
<dbReference type="STRING" id="1009370.ALO_16032"/>
<proteinExistence type="predicted"/>
<feature type="transmembrane region" description="Helical" evidence="1">
    <location>
        <begin position="42"/>
        <end position="70"/>
    </location>
</feature>
<evidence type="ECO:0000313" key="2">
    <source>
        <dbReference type="EMBL" id="EGO62880.1"/>
    </source>
</evidence>
<keyword evidence="3" id="KW-1185">Reference proteome</keyword>
<feature type="transmembrane region" description="Helical" evidence="1">
    <location>
        <begin position="5"/>
        <end position="22"/>
    </location>
</feature>
<keyword evidence="1" id="KW-1133">Transmembrane helix</keyword>
<name>F7NM79_9FIRM</name>
<dbReference type="AlphaFoldDB" id="F7NM79"/>
<gene>
    <name evidence="2" type="ORF">ALO_16032</name>
</gene>
<protein>
    <submittedName>
        <fullName evidence="2">Uncharacterized protein</fullName>
    </submittedName>
</protein>
<sequence>MLNKILRFVIVTMSIIAGLMMTDRIIPFLAPLVSVEFLQTGIFGITLTTILSFLTAAFWAGLSGFCWRLFC</sequence>